<feature type="region of interest" description="Disordered" evidence="1">
    <location>
        <begin position="1"/>
        <end position="50"/>
    </location>
</feature>
<feature type="compositionally biased region" description="Low complexity" evidence="1">
    <location>
        <begin position="34"/>
        <end position="50"/>
    </location>
</feature>
<evidence type="ECO:0000256" key="2">
    <source>
        <dbReference type="SAM" id="Phobius"/>
    </source>
</evidence>
<feature type="transmembrane region" description="Helical" evidence="2">
    <location>
        <begin position="72"/>
        <end position="91"/>
    </location>
</feature>
<feature type="transmembrane region" description="Helical" evidence="2">
    <location>
        <begin position="112"/>
        <end position="133"/>
    </location>
</feature>
<dbReference type="Pfam" id="PF00884">
    <property type="entry name" value="Sulfatase"/>
    <property type="match status" value="1"/>
</dbReference>
<dbReference type="SUPFAM" id="SSF53649">
    <property type="entry name" value="Alkaline phosphatase-like"/>
    <property type="match status" value="1"/>
</dbReference>
<dbReference type="Gene3D" id="3.40.720.10">
    <property type="entry name" value="Alkaline Phosphatase, subunit A"/>
    <property type="match status" value="1"/>
</dbReference>
<accession>A0A921FUT1</accession>
<dbReference type="EMBL" id="DYWK01000007">
    <property type="protein sequence ID" value="HJF18520.1"/>
    <property type="molecule type" value="Genomic_DNA"/>
</dbReference>
<dbReference type="CDD" id="cd16015">
    <property type="entry name" value="LTA_synthase"/>
    <property type="match status" value="1"/>
</dbReference>
<evidence type="ECO:0000313" key="5">
    <source>
        <dbReference type="Proteomes" id="UP000715651"/>
    </source>
</evidence>
<dbReference type="InterPro" id="IPR017850">
    <property type="entry name" value="Alkaline_phosphatase_core_sf"/>
</dbReference>
<comment type="caution">
    <text evidence="4">The sequence shown here is derived from an EMBL/GenBank/DDBJ whole genome shotgun (WGS) entry which is preliminary data.</text>
</comment>
<keyword evidence="4" id="KW-0378">Hydrolase</keyword>
<keyword evidence="2" id="KW-0812">Transmembrane</keyword>
<reference evidence="4" key="1">
    <citation type="journal article" date="2021" name="PeerJ">
        <title>Extensive microbial diversity within the chicken gut microbiome revealed by metagenomics and culture.</title>
        <authorList>
            <person name="Gilroy R."/>
            <person name="Ravi A."/>
            <person name="Getino M."/>
            <person name="Pursley I."/>
            <person name="Horton D.L."/>
            <person name="Alikhan N.F."/>
            <person name="Baker D."/>
            <person name="Gharbi K."/>
            <person name="Hall N."/>
            <person name="Watson M."/>
            <person name="Adriaenssens E.M."/>
            <person name="Foster-Nyarko E."/>
            <person name="Jarju S."/>
            <person name="Secka A."/>
            <person name="Antonio M."/>
            <person name="Oren A."/>
            <person name="Chaudhuri R.R."/>
            <person name="La Ragione R."/>
            <person name="Hildebrand F."/>
            <person name="Pallen M.J."/>
        </authorList>
    </citation>
    <scope>NUCLEOTIDE SEQUENCE</scope>
    <source>
        <strain evidence="4">578</strain>
    </source>
</reference>
<protein>
    <submittedName>
        <fullName evidence="4">Sulfatase-like hydrolase/transferase</fullName>
    </submittedName>
</protein>
<feature type="transmembrane region" description="Helical" evidence="2">
    <location>
        <begin position="139"/>
        <end position="156"/>
    </location>
</feature>
<feature type="domain" description="Sulfatase N-terminal" evidence="3">
    <location>
        <begin position="346"/>
        <end position="647"/>
    </location>
</feature>
<organism evidence="4 5">
    <name type="scientific">Aeriscardovia aeriphila</name>
    <dbReference type="NCBI Taxonomy" id="218139"/>
    <lineage>
        <taxon>Bacteria</taxon>
        <taxon>Bacillati</taxon>
        <taxon>Actinomycetota</taxon>
        <taxon>Actinomycetes</taxon>
        <taxon>Bifidobacteriales</taxon>
        <taxon>Bifidobacteriaceae</taxon>
        <taxon>Aeriscardovia</taxon>
    </lineage>
</organism>
<sequence>MADKVPTEKVQPGQAQAAEQQSQQKAKPQKKAQEQQQAQQPQQQKPEPAKTGNIFQRAGKRILAGTYPTKCYVWFFVFYTILSEIALQWAVNPEKTGEAIWTFFIFPFRPQSAWRMIPVLNFIVIAAFYLFFVFLINRFWLSSSLFITVVAICSLAERMKVSMREEAILPSDVTMSANGNAAGIADFIPQDSLPMILGMFAIVALIWVANMVLWHLDGQKAAVFQVSDWARLKTKASQVGARIASQIATVFVTGLLIVLFSMNLGTSGTFAHGFAWFFGDVPHLWNSLLDAQGNGTAIDFLRFINVKVMDKPKNYSEATMKKLEAKYSAEATKINSTRKNTLTDENVVLILSESFSDPTRVPGVKLNKDPMPFIRSLKEKTTSGLMVSSGYGGGTANLEFMAGTGLSMANFSPSLVSPYQQLVPALRWIPTFNQLWNEAGSTSLGFHPYMASMYARAQNYQKFGFSHFWAKTGTSEEFTPQEKSGKSPYVNDESSYTAVVNALKSGKYHNAFYQLETMQNHMDYKDWYPNNEFEATSTTAKPLTKKEEVRIKTYAKGVEITDNATKKFLTELDELKEPVTVIWYGDHLPGIYASAAAHEKNTLKLHETDYFIWSNKASSSHKAKLSEKNSAYSSPNFFMAQAAEHTNSKVSPYLAFLTRLHEQLPAMEPHVVNKIQGWSSIPSGAALFVDSQGKQLDLRKLTAQQKQLMEEYRLIQYDITAGHQYLKNSNFLTLQK</sequence>
<keyword evidence="2" id="KW-1133">Transmembrane helix</keyword>
<dbReference type="AlphaFoldDB" id="A0A921FUT1"/>
<evidence type="ECO:0000313" key="4">
    <source>
        <dbReference type="EMBL" id="HJF18520.1"/>
    </source>
</evidence>
<dbReference type="GO" id="GO:0016787">
    <property type="term" value="F:hydrolase activity"/>
    <property type="evidence" value="ECO:0007669"/>
    <property type="project" value="UniProtKB-KW"/>
</dbReference>
<keyword evidence="2" id="KW-0472">Membrane</keyword>
<feature type="transmembrane region" description="Helical" evidence="2">
    <location>
        <begin position="196"/>
        <end position="216"/>
    </location>
</feature>
<reference evidence="4" key="2">
    <citation type="submission" date="2021-09" db="EMBL/GenBank/DDBJ databases">
        <authorList>
            <person name="Gilroy R."/>
        </authorList>
    </citation>
    <scope>NUCLEOTIDE SEQUENCE</scope>
    <source>
        <strain evidence="4">578</strain>
    </source>
</reference>
<dbReference type="Proteomes" id="UP000715651">
    <property type="component" value="Unassembled WGS sequence"/>
</dbReference>
<feature type="transmembrane region" description="Helical" evidence="2">
    <location>
        <begin position="236"/>
        <end position="260"/>
    </location>
</feature>
<evidence type="ECO:0000256" key="1">
    <source>
        <dbReference type="SAM" id="MobiDB-lite"/>
    </source>
</evidence>
<evidence type="ECO:0000259" key="3">
    <source>
        <dbReference type="Pfam" id="PF00884"/>
    </source>
</evidence>
<proteinExistence type="predicted"/>
<feature type="compositionally biased region" description="Low complexity" evidence="1">
    <location>
        <begin position="11"/>
        <end position="26"/>
    </location>
</feature>
<dbReference type="InterPro" id="IPR000917">
    <property type="entry name" value="Sulfatase_N"/>
</dbReference>
<gene>
    <name evidence="4" type="ORF">K8U78_05180</name>
</gene>
<name>A0A921FUT1_9BIFI</name>